<sequence>MSQPAARMSDMHLCPMITPPTPITPPVPHVGGPILTGAPTVLINFLPAARISDTCLCIGIPDVIVAGSPTVHIAAMPAARMGDSTAHGGAISMGSPNVFIGASSSAPSMGLGMGAAAPPGQTDRSVAEAMEALKLTSGNPDPGTPHSPAFSSGPALSQAAAQAAALIEAAKTGAPFCEKCARAAEEEKRQRRAQAKARRDLQAEMDADSAADTGGAT</sequence>
<feature type="region of interest" description="Disordered" evidence="1">
    <location>
        <begin position="183"/>
        <end position="217"/>
    </location>
</feature>
<organism evidence="2 3">
    <name type="scientific">Harenicola maris</name>
    <dbReference type="NCBI Taxonomy" id="2841044"/>
    <lineage>
        <taxon>Bacteria</taxon>
        <taxon>Pseudomonadati</taxon>
        <taxon>Pseudomonadota</taxon>
        <taxon>Alphaproteobacteria</taxon>
        <taxon>Rhodobacterales</taxon>
        <taxon>Paracoccaceae</taxon>
        <taxon>Harenicola</taxon>
    </lineage>
</organism>
<feature type="region of interest" description="Disordered" evidence="1">
    <location>
        <begin position="135"/>
        <end position="155"/>
    </location>
</feature>
<evidence type="ECO:0000313" key="2">
    <source>
        <dbReference type="EMBL" id="MBT0956405.1"/>
    </source>
</evidence>
<comment type="caution">
    <text evidence="2">The sequence shown here is derived from an EMBL/GenBank/DDBJ whole genome shotgun (WGS) entry which is preliminary data.</text>
</comment>
<keyword evidence="3" id="KW-1185">Reference proteome</keyword>
<reference evidence="2 3" key="1">
    <citation type="journal article" date="2021" name="Arch. Microbiol.">
        <title>Harenicola maris gen. nov., sp. nov. isolated from the Sea of Japan shallow sediments.</title>
        <authorList>
            <person name="Romanenko L.A."/>
            <person name="Kurilenko V.V."/>
            <person name="Chernysheva N.Y."/>
            <person name="Tekutyeva L.A."/>
            <person name="Velansky P.V."/>
            <person name="Svetashev V.I."/>
            <person name="Isaeva M.P."/>
        </authorList>
    </citation>
    <scope>NUCLEOTIDE SEQUENCE [LARGE SCALE GENOMIC DNA]</scope>
    <source>
        <strain evidence="2 3">KMM 3653</strain>
    </source>
</reference>
<protein>
    <submittedName>
        <fullName evidence="2">PAAR domain-containing protein</fullName>
    </submittedName>
</protein>
<dbReference type="RefSeq" id="WP_327792610.1">
    <property type="nucleotide sequence ID" value="NZ_JADQAZ010000001.1"/>
</dbReference>
<gene>
    <name evidence="2" type="ORF">IV417_03325</name>
</gene>
<dbReference type="Proteomes" id="UP001315686">
    <property type="component" value="Unassembled WGS sequence"/>
</dbReference>
<dbReference type="AlphaFoldDB" id="A0AAP2CMP9"/>
<accession>A0AAP2CMP9</accession>
<evidence type="ECO:0000313" key="3">
    <source>
        <dbReference type="Proteomes" id="UP001315686"/>
    </source>
</evidence>
<proteinExistence type="predicted"/>
<dbReference type="CDD" id="cd14738">
    <property type="entry name" value="PAAR_2"/>
    <property type="match status" value="1"/>
</dbReference>
<dbReference type="Gene3D" id="2.60.200.60">
    <property type="match status" value="2"/>
</dbReference>
<dbReference type="Pfam" id="PF05488">
    <property type="entry name" value="PAAR_motif"/>
    <property type="match status" value="1"/>
</dbReference>
<name>A0AAP2CMP9_9RHOB</name>
<dbReference type="EMBL" id="JADQAZ010000001">
    <property type="protein sequence ID" value="MBT0956405.1"/>
    <property type="molecule type" value="Genomic_DNA"/>
</dbReference>
<evidence type="ECO:0000256" key="1">
    <source>
        <dbReference type="SAM" id="MobiDB-lite"/>
    </source>
</evidence>
<dbReference type="InterPro" id="IPR008727">
    <property type="entry name" value="PAAR_motif"/>
</dbReference>